<dbReference type="InterPro" id="IPR001387">
    <property type="entry name" value="Cro/C1-type_HTH"/>
</dbReference>
<name>A0A4S1X981_9SPHN</name>
<evidence type="ECO:0000313" key="2">
    <source>
        <dbReference type="EMBL" id="TGX52651.1"/>
    </source>
</evidence>
<dbReference type="PANTHER" id="PTHR43236">
    <property type="entry name" value="ANTITOXIN HIGA1"/>
    <property type="match status" value="1"/>
</dbReference>
<dbReference type="SMART" id="SM00530">
    <property type="entry name" value="HTH_XRE"/>
    <property type="match status" value="1"/>
</dbReference>
<dbReference type="OrthoDB" id="9796786at2"/>
<evidence type="ECO:0000313" key="3">
    <source>
        <dbReference type="Proteomes" id="UP000306147"/>
    </source>
</evidence>
<dbReference type="EMBL" id="SRXT01000005">
    <property type="protein sequence ID" value="TGX52651.1"/>
    <property type="molecule type" value="Genomic_DNA"/>
</dbReference>
<dbReference type="PANTHER" id="PTHR43236:SF2">
    <property type="entry name" value="BLL0069 PROTEIN"/>
    <property type="match status" value="1"/>
</dbReference>
<accession>A0A4S1X981</accession>
<comment type="caution">
    <text evidence="2">The sequence shown here is derived from an EMBL/GenBank/DDBJ whole genome shotgun (WGS) entry which is preliminary data.</text>
</comment>
<organism evidence="2 3">
    <name type="scientific">Sphingomonas gei</name>
    <dbReference type="NCBI Taxonomy" id="1395960"/>
    <lineage>
        <taxon>Bacteria</taxon>
        <taxon>Pseudomonadati</taxon>
        <taxon>Pseudomonadota</taxon>
        <taxon>Alphaproteobacteria</taxon>
        <taxon>Sphingomonadales</taxon>
        <taxon>Sphingomonadaceae</taxon>
        <taxon>Sphingomonas</taxon>
    </lineage>
</organism>
<protein>
    <submittedName>
        <fullName evidence="2">ImmA/IrrE family metallo-endopeptidase</fullName>
    </submittedName>
</protein>
<dbReference type="InterPro" id="IPR010359">
    <property type="entry name" value="IrrE_HExxH"/>
</dbReference>
<dbReference type="InterPro" id="IPR052345">
    <property type="entry name" value="Rad_response_metalloprotease"/>
</dbReference>
<dbReference type="RefSeq" id="WP_135964361.1">
    <property type="nucleotide sequence ID" value="NZ_SRXT01000005.1"/>
</dbReference>
<dbReference type="Gene3D" id="1.10.10.2910">
    <property type="match status" value="1"/>
</dbReference>
<gene>
    <name evidence="2" type="ORF">E5A73_13460</name>
</gene>
<keyword evidence="3" id="KW-1185">Reference proteome</keyword>
<feature type="domain" description="HTH cro/C1-type" evidence="1">
    <location>
        <begin position="8"/>
        <end position="70"/>
    </location>
</feature>
<dbReference type="Pfam" id="PF06114">
    <property type="entry name" value="Peptidase_M78"/>
    <property type="match status" value="1"/>
</dbReference>
<proteinExistence type="predicted"/>
<reference evidence="2 3" key="1">
    <citation type="submission" date="2019-04" db="EMBL/GenBank/DDBJ databases">
        <title>Sphingomonas psychrotolerans sp. nov., isolated from soil in the Tianshan Mountains, Xinjiang, China.</title>
        <authorList>
            <person name="Luo Y."/>
            <person name="Sheng H."/>
        </authorList>
    </citation>
    <scope>NUCLEOTIDE SEQUENCE [LARGE SCALE GENOMIC DNA]</scope>
    <source>
        <strain evidence="2 3">ZFGT-11</strain>
    </source>
</reference>
<dbReference type="AlphaFoldDB" id="A0A4S1X981"/>
<evidence type="ECO:0000259" key="1">
    <source>
        <dbReference type="SMART" id="SM00530"/>
    </source>
</evidence>
<dbReference type="Proteomes" id="UP000306147">
    <property type="component" value="Unassembled WGS sequence"/>
</dbReference>
<sequence length="395" mass="43016">MPQVEPEILRWARETAGYDLVEAARRIQLNATKASSGADRLAALEAGEGEPSTTLLNRMAKQYRRPLLTFYLPQVPRKAEVGQDFRTLPEQGDPANSLLDALLRDIKARQALVRELLEDDDETDEVGFVASQQAGDSVTAIADTIVEGIAFDRALYRAAQTRDAAFAYLRACAERAGVYVLLAGSLGSWQTAIEVSVFRGFAIADRVAPFVVVNDQDAKSAWSFTLLHELAHLCIGATGVSGGTMAAAGIERLCNEVAAAILVDDAEIAGLPIANIRPAINAAANQWRVSRSMVAYRLRLAGRITEARWRELTDSFRHEWLALRANERAANREREGGPSYYTIRRHRVGAALLSLVKRGIREGSVTPVRAAKMLGVKPMAVYSLIGDAAHPVRAA</sequence>